<reference evidence="1 2" key="1">
    <citation type="submission" date="2023-03" db="EMBL/GenBank/DDBJ databases">
        <title>YIM 152171 draft genome.</title>
        <authorList>
            <person name="Yang Z."/>
        </authorList>
    </citation>
    <scope>NUCLEOTIDE SEQUENCE [LARGE SCALE GENOMIC DNA]</scope>
    <source>
        <strain evidence="1 2">YIM 152171</strain>
    </source>
</reference>
<dbReference type="RefSeq" id="WP_327788228.1">
    <property type="nucleotide sequence ID" value="NZ_JARGEQ010000041.1"/>
</dbReference>
<keyword evidence="2" id="KW-1185">Reference proteome</keyword>
<evidence type="ECO:0000313" key="1">
    <source>
        <dbReference type="EMBL" id="MDF1585808.1"/>
    </source>
</evidence>
<dbReference type="Proteomes" id="UP001301140">
    <property type="component" value="Unassembled WGS sequence"/>
</dbReference>
<sequence length="87" mass="9727">MPSTPTAAQADASRRNGTRHALLAEEFLPSRREEVHLAVLLDDLARRHRPVGEVEAHWVRQIAIAMLRTERLNALELRVLDAALEGA</sequence>
<dbReference type="AlphaFoldDB" id="A0AAP3XPU1"/>
<feature type="non-terminal residue" evidence="1">
    <location>
        <position position="87"/>
    </location>
</feature>
<organism evidence="1 2">
    <name type="scientific">Marinimicrococcus flavescens</name>
    <dbReference type="NCBI Taxonomy" id="3031815"/>
    <lineage>
        <taxon>Bacteria</taxon>
        <taxon>Pseudomonadati</taxon>
        <taxon>Pseudomonadota</taxon>
        <taxon>Alphaproteobacteria</taxon>
        <taxon>Geminicoccales</taxon>
        <taxon>Geminicoccaceae</taxon>
        <taxon>Marinimicrococcus</taxon>
    </lineage>
</organism>
<gene>
    <name evidence="1" type="ORF">PZ740_05340</name>
</gene>
<protein>
    <submittedName>
        <fullName evidence="1">Uncharacterized protein</fullName>
    </submittedName>
</protein>
<proteinExistence type="predicted"/>
<dbReference type="EMBL" id="JARGEQ010000041">
    <property type="protein sequence ID" value="MDF1585808.1"/>
    <property type="molecule type" value="Genomic_DNA"/>
</dbReference>
<name>A0AAP3XPU1_9PROT</name>
<accession>A0AAP3XPU1</accession>
<evidence type="ECO:0000313" key="2">
    <source>
        <dbReference type="Proteomes" id="UP001301140"/>
    </source>
</evidence>
<comment type="caution">
    <text evidence="1">The sequence shown here is derived from an EMBL/GenBank/DDBJ whole genome shotgun (WGS) entry which is preliminary data.</text>
</comment>